<dbReference type="InterPro" id="IPR007712">
    <property type="entry name" value="RelE/ParE_toxin"/>
</dbReference>
<dbReference type="AlphaFoldDB" id="I3TRM0"/>
<geneLocation type="plasmid" evidence="2 3">
    <name>pTM1</name>
</geneLocation>
<gene>
    <name evidence="2" type="ordered locus">TMO_a0005</name>
</gene>
<evidence type="ECO:0000256" key="1">
    <source>
        <dbReference type="ARBA" id="ARBA00022649"/>
    </source>
</evidence>
<organism evidence="2 3">
    <name type="scientific">Tistrella mobilis (strain KA081020-065)</name>
    <dbReference type="NCBI Taxonomy" id="1110502"/>
    <lineage>
        <taxon>Bacteria</taxon>
        <taxon>Pseudomonadati</taxon>
        <taxon>Pseudomonadota</taxon>
        <taxon>Alphaproteobacteria</taxon>
        <taxon>Geminicoccales</taxon>
        <taxon>Geminicoccaceae</taxon>
        <taxon>Tistrella</taxon>
    </lineage>
</organism>
<dbReference type="InterPro" id="IPR035093">
    <property type="entry name" value="RelE/ParE_toxin_dom_sf"/>
</dbReference>
<sequence length="97" mass="10719">MAAERPVRVSPRAEADLENIFAHTTARWGIQQAQTYHAGFIAAFRNLAAGRAGVMPAVRTGYLKLRVGMHVIYLKEGPATIDVIRILHAAMDVDRHL</sequence>
<protein>
    <recommendedName>
        <fullName evidence="4">Toxin</fullName>
    </recommendedName>
</protein>
<dbReference type="KEGG" id="tmo:TMO_a0005"/>
<dbReference type="Pfam" id="PF05016">
    <property type="entry name" value="ParE_toxin"/>
    <property type="match status" value="1"/>
</dbReference>
<reference evidence="2 3" key="1">
    <citation type="journal article" date="2012" name="J. Am. Chem. Soc.">
        <title>Bacterial biosynthesis and maturation of the didemnin anti-cancer agents.</title>
        <authorList>
            <person name="Xu Y."/>
            <person name="Kersten R.D."/>
            <person name="Nam S.J."/>
            <person name="Lu L."/>
            <person name="Al-Suwailem A.M."/>
            <person name="Zheng H."/>
            <person name="Fenical W."/>
            <person name="Dorrestein P.C."/>
            <person name="Moore B.S."/>
            <person name="Qian P.Y."/>
        </authorList>
    </citation>
    <scope>NUCLEOTIDE SEQUENCE [LARGE SCALE GENOMIC DNA]</scope>
    <source>
        <strain evidence="2 3">KA081020-065</strain>
    </source>
</reference>
<keyword evidence="2" id="KW-0614">Plasmid</keyword>
<evidence type="ECO:0008006" key="4">
    <source>
        <dbReference type="Google" id="ProtNLM"/>
    </source>
</evidence>
<evidence type="ECO:0000313" key="3">
    <source>
        <dbReference type="Proteomes" id="UP000005258"/>
    </source>
</evidence>
<proteinExistence type="predicted"/>
<dbReference type="HOGENOM" id="CLU_147162_3_3_5"/>
<name>I3TRM0_TISMK</name>
<keyword evidence="3" id="KW-1185">Reference proteome</keyword>
<dbReference type="EMBL" id="CP003237">
    <property type="protein sequence ID" value="AFK55408.1"/>
    <property type="molecule type" value="Genomic_DNA"/>
</dbReference>
<dbReference type="Proteomes" id="UP000005258">
    <property type="component" value="Plasmid pTM1"/>
</dbReference>
<accession>I3TRM0</accession>
<evidence type="ECO:0000313" key="2">
    <source>
        <dbReference type="EMBL" id="AFK55408.1"/>
    </source>
</evidence>
<dbReference type="RefSeq" id="WP_014747085.1">
    <property type="nucleotide sequence ID" value="NC_017957.2"/>
</dbReference>
<keyword evidence="1" id="KW-1277">Toxin-antitoxin system</keyword>
<dbReference type="Gene3D" id="3.30.2310.20">
    <property type="entry name" value="RelE-like"/>
    <property type="match status" value="1"/>
</dbReference>